<feature type="region of interest" description="Disordered" evidence="1">
    <location>
        <begin position="173"/>
        <end position="253"/>
    </location>
</feature>
<evidence type="ECO:0000313" key="3">
    <source>
        <dbReference type="Proteomes" id="UP001163846"/>
    </source>
</evidence>
<keyword evidence="3" id="KW-1185">Reference proteome</keyword>
<proteinExistence type="predicted"/>
<name>A0AA38U384_9AGAR</name>
<feature type="compositionally biased region" description="Low complexity" evidence="1">
    <location>
        <begin position="292"/>
        <end position="307"/>
    </location>
</feature>
<dbReference type="EMBL" id="MU807459">
    <property type="protein sequence ID" value="KAJ3831451.1"/>
    <property type="molecule type" value="Genomic_DNA"/>
</dbReference>
<dbReference type="PANTHER" id="PTHR24216:SF65">
    <property type="entry name" value="PAXILLIN-LIKE PROTEIN 1"/>
    <property type="match status" value="1"/>
</dbReference>
<comment type="caution">
    <text evidence="2">The sequence shown here is derived from an EMBL/GenBank/DDBJ whole genome shotgun (WGS) entry which is preliminary data.</text>
</comment>
<dbReference type="Proteomes" id="UP001163846">
    <property type="component" value="Unassembled WGS sequence"/>
</dbReference>
<evidence type="ECO:0000313" key="2">
    <source>
        <dbReference type="EMBL" id="KAJ3831451.1"/>
    </source>
</evidence>
<organism evidence="2 3">
    <name type="scientific">Lentinula raphanica</name>
    <dbReference type="NCBI Taxonomy" id="153919"/>
    <lineage>
        <taxon>Eukaryota</taxon>
        <taxon>Fungi</taxon>
        <taxon>Dikarya</taxon>
        <taxon>Basidiomycota</taxon>
        <taxon>Agaricomycotina</taxon>
        <taxon>Agaricomycetes</taxon>
        <taxon>Agaricomycetidae</taxon>
        <taxon>Agaricales</taxon>
        <taxon>Marasmiineae</taxon>
        <taxon>Omphalotaceae</taxon>
        <taxon>Lentinula</taxon>
    </lineage>
</organism>
<gene>
    <name evidence="2" type="ORF">F5878DRAFT_667539</name>
</gene>
<reference evidence="2" key="1">
    <citation type="submission" date="2022-08" db="EMBL/GenBank/DDBJ databases">
        <authorList>
            <consortium name="DOE Joint Genome Institute"/>
            <person name="Min B."/>
            <person name="Riley R."/>
            <person name="Sierra-Patev S."/>
            <person name="Naranjo-Ortiz M."/>
            <person name="Looney B."/>
            <person name="Konkel Z."/>
            <person name="Slot J.C."/>
            <person name="Sakamoto Y."/>
            <person name="Steenwyk J.L."/>
            <person name="Rokas A."/>
            <person name="Carro J."/>
            <person name="Camarero S."/>
            <person name="Ferreira P."/>
            <person name="Molpeceres G."/>
            <person name="Ruiz-Duenas F.J."/>
            <person name="Serrano A."/>
            <person name="Henrissat B."/>
            <person name="Drula E."/>
            <person name="Hughes K.W."/>
            <person name="Mata J.L."/>
            <person name="Ishikawa N.K."/>
            <person name="Vargas-Isla R."/>
            <person name="Ushijima S."/>
            <person name="Smith C.A."/>
            <person name="Ahrendt S."/>
            <person name="Andreopoulos W."/>
            <person name="He G."/>
            <person name="Labutti K."/>
            <person name="Lipzen A."/>
            <person name="Ng V."/>
            <person name="Sandor L."/>
            <person name="Barry K."/>
            <person name="Martinez A.T."/>
            <person name="Xiao Y."/>
            <person name="Gibbons J.G."/>
            <person name="Terashima K."/>
            <person name="Hibbett D.S."/>
            <person name="Grigoriev I.V."/>
        </authorList>
    </citation>
    <scope>NUCLEOTIDE SEQUENCE</scope>
    <source>
        <strain evidence="2">TFB9207</strain>
    </source>
</reference>
<feature type="region of interest" description="Disordered" evidence="1">
    <location>
        <begin position="128"/>
        <end position="158"/>
    </location>
</feature>
<feature type="compositionally biased region" description="Low complexity" evidence="1">
    <location>
        <begin position="205"/>
        <end position="233"/>
    </location>
</feature>
<dbReference type="AlphaFoldDB" id="A0AA38U384"/>
<accession>A0AA38U384</accession>
<protein>
    <submittedName>
        <fullName evidence="2">Uncharacterized protein</fullName>
    </submittedName>
</protein>
<feature type="compositionally biased region" description="Pro residues" evidence="1">
    <location>
        <begin position="282"/>
        <end position="291"/>
    </location>
</feature>
<dbReference type="PANTHER" id="PTHR24216">
    <property type="entry name" value="PAXILLIN-RELATED"/>
    <property type="match status" value="1"/>
</dbReference>
<sequence>MHTLYTSNRSPVFAPHFLADLRSGSTPGIHSTPPSAHSTLSSSATVLESALRSPGKRSMYVRCTSVCHVLTLSPSDDATSTSSAAFRTPDKRPRVNLDVVHDSPPTVTLNGRTYIAIDSPLYSRLSPSDLAIQGPPSSDGGLFEPPTQAPSSYRCSPDYDSLNIDLPSNYRDIPALRTLPPRQTPFPQQSLSPQLVYPSTPLLGTPYTSPSKTSTASSNSLTSPPSSVLSSSPACRSTYNASPSPASRSTGRAVRDAAIAEALGEPHQTYNIPFSVVQVSPARPPSGPAPPLSTTASPFSSATSRSAGHFNQFGTTRPSDPNAPSASFPNVVSVPNVPPVSNFSSVPISRQAVVPNVQPANSQSANSLPANGSTSFNAYPNTTGLPNPTAPFPAQAAPVGVNTAAASVQVNNGATLSNISGVHAAPFPVNPAAAAVQVNAGAALPNNPGVNVAVPAPVPPFLNAHLGPAGCLREEWIDPRLAVHYQTVVNLPAVPLRPATDDPPSEPEDYLTLTELLSGLTVEESTSVLACLNFTFWGVFFNPCRVAPHPWLTALHTGDGKRRSVLQSSTLHKTVYIMVGKIASCNIFNPIVVYLRDGTRRVQREVGLHGMLQESDTSSAHIALLFGETDLVGPCAMGIFKFRTYIQFAGEISRTDPDDFQFRVPLCVSRSTVTPITADESSMKKYPHFRDPHPFSHARAYISCAFAHPHVLPSAVPIFDGRGVDGLPRFSGQPWELSRIGQRSYPTYNSGNTGNNDLPPNAVVTVGYTAHLYEPRTPVQGLSQCLSYNLQFVVLLALPSFATQPNPSLAPSSASASTSTFQSSASTCGYGYNAPNVPSGSQSASNVVYYQDLYHQLIL</sequence>
<evidence type="ECO:0000256" key="1">
    <source>
        <dbReference type="SAM" id="MobiDB-lite"/>
    </source>
</evidence>
<feature type="compositionally biased region" description="Polar residues" evidence="1">
    <location>
        <begin position="234"/>
        <end position="250"/>
    </location>
</feature>
<feature type="region of interest" description="Disordered" evidence="1">
    <location>
        <begin position="281"/>
        <end position="327"/>
    </location>
</feature>